<accession>A0A0F6MSY6</accession>
<reference evidence="1" key="1">
    <citation type="submission" date="2012-01" db="EMBL/GenBank/DDBJ databases">
        <title>The Genome Sequence of Treponema denticola OTK.</title>
        <authorList>
            <consortium name="The Broad Institute Genome Sequencing Platform"/>
            <person name="Earl A."/>
            <person name="Ward D."/>
            <person name="Feldgarden M."/>
            <person name="Gevers D."/>
            <person name="Blanton J.M."/>
            <person name="Fenno C.J."/>
            <person name="Baranova O.V."/>
            <person name="Mathney J."/>
            <person name="Dewhirst F.E."/>
            <person name="Izard J."/>
            <person name="Young S.K."/>
            <person name="Zeng Q."/>
            <person name="Gargeya S."/>
            <person name="Fitzgerald M."/>
            <person name="Haas B."/>
            <person name="Abouelleil A."/>
            <person name="Alvarado L."/>
            <person name="Arachchi H.M."/>
            <person name="Berlin A."/>
            <person name="Chapman S.B."/>
            <person name="Gearin G."/>
            <person name="Goldberg J."/>
            <person name="Griggs A."/>
            <person name="Gujja S."/>
            <person name="Hansen M."/>
            <person name="Heiman D."/>
            <person name="Howarth C."/>
            <person name="Larimer J."/>
            <person name="Lui A."/>
            <person name="MacDonald P.J.P."/>
            <person name="McCowen C."/>
            <person name="Montmayeur A."/>
            <person name="Murphy C."/>
            <person name="Neiman D."/>
            <person name="Pearson M."/>
            <person name="Priest M."/>
            <person name="Roberts A."/>
            <person name="Saif S."/>
            <person name="Shea T."/>
            <person name="Sisk P."/>
            <person name="Stolte C."/>
            <person name="Sykes S."/>
            <person name="Wortman J."/>
            <person name="Nusbaum C."/>
            <person name="Birren B."/>
        </authorList>
    </citation>
    <scope>NUCLEOTIDE SEQUENCE [LARGE SCALE GENOMIC DNA]</scope>
    <source>
        <strain evidence="1">OTK</strain>
    </source>
</reference>
<dbReference type="Proteomes" id="UP000011701">
    <property type="component" value="Chromosome"/>
</dbReference>
<gene>
    <name evidence="1" type="ORF">HMPREF9723_00206</name>
</gene>
<dbReference type="PATRIC" id="fig|999434.4.peg.216"/>
<evidence type="ECO:0000313" key="1">
    <source>
        <dbReference type="EMBL" id="EMB24975.1"/>
    </source>
</evidence>
<evidence type="ECO:0008006" key="2">
    <source>
        <dbReference type="Google" id="ProtNLM"/>
    </source>
</evidence>
<name>A0A0F6MSY6_TREDN</name>
<dbReference type="EMBL" id="AGDY01000001">
    <property type="protein sequence ID" value="EMB24975.1"/>
    <property type="molecule type" value="Genomic_DNA"/>
</dbReference>
<dbReference type="HOGENOM" id="CLU_1154582_0_0_12"/>
<sequence>MEKSEQFKPLYQELVTCFRDEKWEAKIYPFFIQEGKKFPMSSRKILFVGKSVNGWVTNSTDIEILFNGDSEGKRKIVNRTDEMSWVVKPNAKRKGVKTYKHSSFWRLIYLITKSLLPKEKSKEWYDYIAWSNLYKISPKKGNPTDEMKKLQQEVCCKILDKEIEILQPKFIIFLTSGWEKFYINHLGIDLSSFSTVSWNKKNYKLRYHTISGITYILSQHPQGKHEKTHGNKIIEIVNLNENLTPAST</sequence>
<organism evidence="1">
    <name type="scientific">Treponema denticola OTK</name>
    <dbReference type="NCBI Taxonomy" id="999434"/>
    <lineage>
        <taxon>Bacteria</taxon>
        <taxon>Pseudomonadati</taxon>
        <taxon>Spirochaetota</taxon>
        <taxon>Spirochaetia</taxon>
        <taxon>Spirochaetales</taxon>
        <taxon>Treponemataceae</taxon>
        <taxon>Treponema</taxon>
    </lineage>
</organism>
<dbReference type="Gene3D" id="3.40.470.10">
    <property type="entry name" value="Uracil-DNA glycosylase-like domain"/>
    <property type="match status" value="1"/>
</dbReference>
<dbReference type="InterPro" id="IPR036895">
    <property type="entry name" value="Uracil-DNA_glycosylase-like_sf"/>
</dbReference>
<comment type="caution">
    <text evidence="1">The sequence shown here is derived from an EMBL/GenBank/DDBJ whole genome shotgun (WGS) entry which is preliminary data.</text>
</comment>
<protein>
    <recommendedName>
        <fullName evidence="2">Uracil-DNA glycosylase-like domain-containing protein</fullName>
    </recommendedName>
</protein>
<proteinExistence type="predicted"/>
<dbReference type="RefSeq" id="WP_002675178.1">
    <property type="nucleotide sequence ID" value="NZ_CM001797.1"/>
</dbReference>
<dbReference type="AlphaFoldDB" id="A0A0F6MSY6"/>